<dbReference type="RefSeq" id="WP_267895056.1">
    <property type="nucleotide sequence ID" value="NZ_BAABKS010000042.1"/>
</dbReference>
<accession>A0ABW3VQ38</accession>
<keyword evidence="2" id="KW-1185">Reference proteome</keyword>
<dbReference type="EMBL" id="JBHTMB010000248">
    <property type="protein sequence ID" value="MFD1236925.1"/>
    <property type="molecule type" value="Genomic_DNA"/>
</dbReference>
<evidence type="ECO:0000313" key="1">
    <source>
        <dbReference type="EMBL" id="MFD1236925.1"/>
    </source>
</evidence>
<dbReference type="Proteomes" id="UP001597182">
    <property type="component" value="Unassembled WGS sequence"/>
</dbReference>
<protein>
    <submittedName>
        <fullName evidence="1">Uncharacterized protein</fullName>
    </submittedName>
</protein>
<proteinExistence type="predicted"/>
<gene>
    <name evidence="1" type="ORF">ACFQ34_26860</name>
</gene>
<organism evidence="1 2">
    <name type="scientific">Pseudonocardia benzenivorans</name>
    <dbReference type="NCBI Taxonomy" id="228005"/>
    <lineage>
        <taxon>Bacteria</taxon>
        <taxon>Bacillati</taxon>
        <taxon>Actinomycetota</taxon>
        <taxon>Actinomycetes</taxon>
        <taxon>Pseudonocardiales</taxon>
        <taxon>Pseudonocardiaceae</taxon>
        <taxon>Pseudonocardia</taxon>
    </lineage>
</organism>
<name>A0ABW3VQ38_9PSEU</name>
<evidence type="ECO:0000313" key="2">
    <source>
        <dbReference type="Proteomes" id="UP001597182"/>
    </source>
</evidence>
<comment type="caution">
    <text evidence="1">The sequence shown here is derived from an EMBL/GenBank/DDBJ whole genome shotgun (WGS) entry which is preliminary data.</text>
</comment>
<sequence length="44" mass="4896">MTATPHRAPPEFAEWGHYPALWGSTLSWAAGRQARMPQADGERC</sequence>
<reference evidence="2" key="1">
    <citation type="journal article" date="2019" name="Int. J. Syst. Evol. Microbiol.">
        <title>The Global Catalogue of Microorganisms (GCM) 10K type strain sequencing project: providing services to taxonomists for standard genome sequencing and annotation.</title>
        <authorList>
            <consortium name="The Broad Institute Genomics Platform"/>
            <consortium name="The Broad Institute Genome Sequencing Center for Infectious Disease"/>
            <person name="Wu L."/>
            <person name="Ma J."/>
        </authorList>
    </citation>
    <scope>NUCLEOTIDE SEQUENCE [LARGE SCALE GENOMIC DNA]</scope>
    <source>
        <strain evidence="2">CCUG 49018</strain>
    </source>
</reference>